<dbReference type="AlphaFoldDB" id="A0AAD4TDZ1"/>
<dbReference type="SUPFAM" id="SSF54506">
    <property type="entry name" value="Diaminopimelate epimerase-like"/>
    <property type="match status" value="1"/>
</dbReference>
<evidence type="ECO:0000313" key="3">
    <source>
        <dbReference type="EMBL" id="KAI3952724.1"/>
    </source>
</evidence>
<name>A0AAD4TDZ1_9MAGN</name>
<comment type="caution">
    <text evidence="3">The sequence shown here is derived from an EMBL/GenBank/DDBJ whole genome shotgun (WGS) entry which is preliminary data.</text>
</comment>
<dbReference type="PANTHER" id="PTHR13774">
    <property type="entry name" value="PHENAZINE BIOSYNTHESIS PROTEIN"/>
    <property type="match status" value="1"/>
</dbReference>
<proteinExistence type="inferred from homology"/>
<reference evidence="3" key="1">
    <citation type="submission" date="2022-04" db="EMBL/GenBank/DDBJ databases">
        <title>A functionally conserved STORR gene fusion in Papaver species that diverged 16.8 million years ago.</title>
        <authorList>
            <person name="Catania T."/>
        </authorList>
    </citation>
    <scope>NUCLEOTIDE SEQUENCE</scope>
    <source>
        <strain evidence="3">S-188037</strain>
    </source>
</reference>
<dbReference type="Pfam" id="PF02567">
    <property type="entry name" value="PhzC-PhzF"/>
    <property type="match status" value="1"/>
</dbReference>
<evidence type="ECO:0000256" key="1">
    <source>
        <dbReference type="ARBA" id="ARBA00008270"/>
    </source>
</evidence>
<dbReference type="GO" id="GO:0016853">
    <property type="term" value="F:isomerase activity"/>
    <property type="evidence" value="ECO:0007669"/>
    <property type="project" value="UniProtKB-KW"/>
</dbReference>
<protein>
    <submittedName>
        <fullName evidence="3">Uncharacterized protein</fullName>
    </submittedName>
</protein>
<dbReference type="PIRSF" id="PIRSF016184">
    <property type="entry name" value="PhzC_PhzF"/>
    <property type="match status" value="1"/>
</dbReference>
<dbReference type="Proteomes" id="UP001202328">
    <property type="component" value="Unassembled WGS sequence"/>
</dbReference>
<dbReference type="GO" id="GO:0005737">
    <property type="term" value="C:cytoplasm"/>
    <property type="evidence" value="ECO:0007669"/>
    <property type="project" value="TreeGrafter"/>
</dbReference>
<gene>
    <name evidence="3" type="ORF">MKW98_021640</name>
</gene>
<organism evidence="3 4">
    <name type="scientific">Papaver atlanticum</name>
    <dbReference type="NCBI Taxonomy" id="357466"/>
    <lineage>
        <taxon>Eukaryota</taxon>
        <taxon>Viridiplantae</taxon>
        <taxon>Streptophyta</taxon>
        <taxon>Embryophyta</taxon>
        <taxon>Tracheophyta</taxon>
        <taxon>Spermatophyta</taxon>
        <taxon>Magnoliopsida</taxon>
        <taxon>Ranunculales</taxon>
        <taxon>Papaveraceae</taxon>
        <taxon>Papaveroideae</taxon>
        <taxon>Papaver</taxon>
    </lineage>
</organism>
<comment type="similarity">
    <text evidence="1">Belongs to the PhzF family.</text>
</comment>
<evidence type="ECO:0000313" key="4">
    <source>
        <dbReference type="Proteomes" id="UP001202328"/>
    </source>
</evidence>
<dbReference type="EMBL" id="JAJJMB010002159">
    <property type="protein sequence ID" value="KAI3952724.1"/>
    <property type="molecule type" value="Genomic_DNA"/>
</dbReference>
<keyword evidence="2" id="KW-0413">Isomerase</keyword>
<dbReference type="PANTHER" id="PTHR13774:SF17">
    <property type="entry name" value="PHENAZINE BIOSYNTHESIS-LIKE DOMAIN-CONTAINING PROTEIN"/>
    <property type="match status" value="1"/>
</dbReference>
<evidence type="ECO:0000256" key="2">
    <source>
        <dbReference type="ARBA" id="ARBA00023235"/>
    </source>
</evidence>
<sequence>MEIAVAKRPIKYSVVDAFTDRPFKGNPAAVCLLEGEDKKDDEWLLGVAREFNVPITCYLTRVVYHDGDSDDDNCDKSEYDKKYNPVFSIRWFTTVAEVDICGHATMAAAKVLFASGLVKSNLIEFIGISGSLTAKKCPIRKSVDILDGTKILSNGSIYCEEDVHCRRDPADFFIELDFPTTTLVECDPSEIPSVPQTLNGASVLNIKKTVSFGDIIIEVSSGQNVIDLKPNYDELKGWKGGRGVVFTGKAPHGSGLDFISRLFSPNLGVDEDAVCGSAHCALAPYWSKKLGKYDFLAYMASPRGGVLDLHLDKENQRLKIRGKAFIVMEGALFA</sequence>
<dbReference type="InterPro" id="IPR003719">
    <property type="entry name" value="Phenazine_PhzF-like"/>
</dbReference>
<accession>A0AAD4TDZ1</accession>
<dbReference type="Gene3D" id="3.10.310.10">
    <property type="entry name" value="Diaminopimelate Epimerase, Chain A, domain 1"/>
    <property type="match status" value="2"/>
</dbReference>
<keyword evidence="4" id="KW-1185">Reference proteome</keyword>